<evidence type="ECO:0008006" key="4">
    <source>
        <dbReference type="Google" id="ProtNLM"/>
    </source>
</evidence>
<gene>
    <name evidence="2" type="ORF">A5844_001938</name>
</gene>
<reference evidence="2 3" key="1">
    <citation type="submission" date="2017-05" db="EMBL/GenBank/DDBJ databases">
        <title>The Genome Sequence of Enterococcus sp. 10A9_DIV0425.</title>
        <authorList>
            <consortium name="The Broad Institute Genomics Platform"/>
            <consortium name="The Broad Institute Genomic Center for Infectious Diseases"/>
            <person name="Earl A."/>
            <person name="Manson A."/>
            <person name="Schwartman J."/>
            <person name="Gilmore M."/>
            <person name="Abouelleil A."/>
            <person name="Cao P."/>
            <person name="Chapman S."/>
            <person name="Cusick C."/>
            <person name="Shea T."/>
            <person name="Young S."/>
            <person name="Neafsey D."/>
            <person name="Nusbaum C."/>
            <person name="Birren B."/>
        </authorList>
    </citation>
    <scope>NUCLEOTIDE SEQUENCE [LARGE SCALE GENOMIC DNA]</scope>
    <source>
        <strain evidence="2 3">10A9_DIV0425</strain>
    </source>
</reference>
<sequence length="199" mass="22370">MTDIFNHLANHYDTPERLALAKIIRKEIEKNLPEQTLDKTIIDYGGGTGLVSLPFAKRFKELTIVDSAESMLAITDQKIKTLAIPNAHTLQADASQQLPKIKADVLLVTLVLLHIPETETILTKLFQLLNDHGQLFIVDFNKNDQIEHPKVHNGFDQVILSEQLTQAGFQSVSSYTFYHGSKLFMKKDASLFLATGIKR</sequence>
<dbReference type="STRING" id="1987383.A5844_001938"/>
<name>A0A242JYP1_9ENTE</name>
<evidence type="ECO:0000313" key="2">
    <source>
        <dbReference type="EMBL" id="OTP10239.1"/>
    </source>
</evidence>
<dbReference type="CDD" id="cd02440">
    <property type="entry name" value="AdoMet_MTases"/>
    <property type="match status" value="1"/>
</dbReference>
<keyword evidence="1" id="KW-0808">Transferase</keyword>
<dbReference type="PANTHER" id="PTHR43861:SF3">
    <property type="entry name" value="PUTATIVE (AFU_ORTHOLOGUE AFUA_2G14390)-RELATED"/>
    <property type="match status" value="1"/>
</dbReference>
<dbReference type="RefSeq" id="WP_086285006.1">
    <property type="nucleotide sequence ID" value="NZ_NGMO01000003.1"/>
</dbReference>
<dbReference type="AlphaFoldDB" id="A0A242JYP1"/>
<evidence type="ECO:0000256" key="1">
    <source>
        <dbReference type="ARBA" id="ARBA00022679"/>
    </source>
</evidence>
<proteinExistence type="predicted"/>
<protein>
    <recommendedName>
        <fullName evidence="4">Methyltransferase domain-containing protein</fullName>
    </recommendedName>
</protein>
<comment type="caution">
    <text evidence="2">The sequence shown here is derived from an EMBL/GenBank/DDBJ whole genome shotgun (WGS) entry which is preliminary data.</text>
</comment>
<dbReference type="Pfam" id="PF13489">
    <property type="entry name" value="Methyltransf_23"/>
    <property type="match status" value="1"/>
</dbReference>
<evidence type="ECO:0000313" key="3">
    <source>
        <dbReference type="Proteomes" id="UP000194933"/>
    </source>
</evidence>
<dbReference type="Gene3D" id="3.40.50.150">
    <property type="entry name" value="Vaccinia Virus protein VP39"/>
    <property type="match status" value="1"/>
</dbReference>
<dbReference type="PANTHER" id="PTHR43861">
    <property type="entry name" value="TRANS-ACONITATE 2-METHYLTRANSFERASE-RELATED"/>
    <property type="match status" value="1"/>
</dbReference>
<dbReference type="GO" id="GO:0016740">
    <property type="term" value="F:transferase activity"/>
    <property type="evidence" value="ECO:0007669"/>
    <property type="project" value="UniProtKB-KW"/>
</dbReference>
<accession>A0A242JYP1</accession>
<dbReference type="InterPro" id="IPR029063">
    <property type="entry name" value="SAM-dependent_MTases_sf"/>
</dbReference>
<dbReference type="EMBL" id="NGMO01000003">
    <property type="protein sequence ID" value="OTP10239.1"/>
    <property type="molecule type" value="Genomic_DNA"/>
</dbReference>
<keyword evidence="3" id="KW-1185">Reference proteome</keyword>
<organism evidence="2 3">
    <name type="scientific">Candidatus Enterococcus wittei</name>
    <dbReference type="NCBI Taxonomy" id="1987383"/>
    <lineage>
        <taxon>Bacteria</taxon>
        <taxon>Bacillati</taxon>
        <taxon>Bacillota</taxon>
        <taxon>Bacilli</taxon>
        <taxon>Lactobacillales</taxon>
        <taxon>Enterococcaceae</taxon>
        <taxon>Enterococcus</taxon>
    </lineage>
</organism>
<dbReference type="Proteomes" id="UP000194933">
    <property type="component" value="Unassembled WGS sequence"/>
</dbReference>
<dbReference type="SUPFAM" id="SSF53335">
    <property type="entry name" value="S-adenosyl-L-methionine-dependent methyltransferases"/>
    <property type="match status" value="1"/>
</dbReference>